<dbReference type="PROSITE" id="PS50918">
    <property type="entry name" value="WWE"/>
    <property type="match status" value="1"/>
</dbReference>
<name>A0A816EMV1_9BILA</name>
<dbReference type="InterPro" id="IPR004170">
    <property type="entry name" value="WWE_dom"/>
</dbReference>
<reference evidence="3" key="1">
    <citation type="submission" date="2021-02" db="EMBL/GenBank/DDBJ databases">
        <authorList>
            <person name="Nowell W R."/>
        </authorList>
    </citation>
    <scope>NUCLEOTIDE SEQUENCE</scope>
</reference>
<evidence type="ECO:0000313" key="3">
    <source>
        <dbReference type="EMBL" id="CAF1652136.1"/>
    </source>
</evidence>
<keyword evidence="4" id="KW-1185">Reference proteome</keyword>
<proteinExistence type="predicted"/>
<dbReference type="AlphaFoldDB" id="A0A816EMV1"/>
<protein>
    <recommendedName>
        <fullName evidence="1">WWE domain-containing protein</fullName>
    </recommendedName>
</protein>
<evidence type="ECO:0000313" key="2">
    <source>
        <dbReference type="EMBL" id="CAF1492287.1"/>
    </source>
</evidence>
<comment type="caution">
    <text evidence="3">The sequence shown here is derived from an EMBL/GenBank/DDBJ whole genome shotgun (WGS) entry which is preliminary data.</text>
</comment>
<dbReference type="SUPFAM" id="SSF117839">
    <property type="entry name" value="WWE domain"/>
    <property type="match status" value="1"/>
</dbReference>
<feature type="domain" description="WWE" evidence="1">
    <location>
        <begin position="31"/>
        <end position="132"/>
    </location>
</feature>
<dbReference type="EMBL" id="CAJNOH010009083">
    <property type="protein sequence ID" value="CAF1492287.1"/>
    <property type="molecule type" value="Genomic_DNA"/>
</dbReference>
<dbReference type="Proteomes" id="UP000663854">
    <property type="component" value="Unassembled WGS sequence"/>
</dbReference>
<dbReference type="Proteomes" id="UP000663870">
    <property type="component" value="Unassembled WGS sequence"/>
</dbReference>
<dbReference type="EMBL" id="CAJNOL010010830">
    <property type="protein sequence ID" value="CAF1652136.1"/>
    <property type="molecule type" value="Genomic_DNA"/>
</dbReference>
<organism evidence="3 4">
    <name type="scientific">Rotaria sordida</name>
    <dbReference type="NCBI Taxonomy" id="392033"/>
    <lineage>
        <taxon>Eukaryota</taxon>
        <taxon>Metazoa</taxon>
        <taxon>Spiralia</taxon>
        <taxon>Gnathifera</taxon>
        <taxon>Rotifera</taxon>
        <taxon>Eurotatoria</taxon>
        <taxon>Bdelloidea</taxon>
        <taxon>Philodinida</taxon>
        <taxon>Philodinidae</taxon>
        <taxon>Rotaria</taxon>
    </lineage>
</organism>
<gene>
    <name evidence="3" type="ORF">JXQ802_LOCUS54736</name>
    <name evidence="2" type="ORF">PYM288_LOCUS38245</name>
</gene>
<evidence type="ECO:0000313" key="4">
    <source>
        <dbReference type="Proteomes" id="UP000663870"/>
    </source>
</evidence>
<dbReference type="InterPro" id="IPR037197">
    <property type="entry name" value="WWE_dom_sf"/>
</dbReference>
<evidence type="ECO:0000259" key="1">
    <source>
        <dbReference type="PROSITE" id="PS50918"/>
    </source>
</evidence>
<sequence>MDPETSAFAEMGKPIEDEAYASKKETILTNDLGSTFTNPSKRIQWMWNSNTDPFSKSESKQWHPYTDVTNMIIEEAFIAGTDQHEVFNDVAQIKQQHSNHGFFRSDPNFRANHYPVYERTFHNNPAFRLLRRDDHDTSIDTVIGAFASRLADRYDRFGRDSDWNDE</sequence>
<accession>A0A816EMV1</accession>